<dbReference type="Proteomes" id="UP000322214">
    <property type="component" value="Chromosome"/>
</dbReference>
<dbReference type="Pfam" id="PF19777">
    <property type="entry name" value="DUF6263"/>
    <property type="match status" value="1"/>
</dbReference>
<proteinExistence type="predicted"/>
<sequence>MKNTMRTISSTTHERFKFRALELSFNRFQILLMLAVLSFATSVQAQEKATLAWKFSTGDSFTVQFEQSQKVQTRIDARDRTLESELILGVGWNVTKVADDGTATIEQTIDRIRIKTGTPGAGIKKLVDVDTASEERLRGFSRDAIKELETLVGLKFVVVMTSAGEIVSVTPGPDVATVVGQLPETSALRRVFSGAAMGKLVSDSAFTLPGESVEQGESWSDETAIKMTANDRRTFTFDRTIKSTLKSMTDTEATIEVAVSLTQAPFTDTPAGSELTSPLELTGFTGGGQIKFDRETGTLTSSSIASEIKTLVAYREDKVKTTTNVTNRMTVTRK</sequence>
<dbReference type="InterPro" id="IPR046230">
    <property type="entry name" value="DUF6263"/>
</dbReference>
<dbReference type="AlphaFoldDB" id="A0A5B9PIL1"/>
<protein>
    <submittedName>
        <fullName evidence="1">Uncharacterized protein</fullName>
    </submittedName>
</protein>
<name>A0A5B9PIL1_9BACT</name>
<keyword evidence="2" id="KW-1185">Reference proteome</keyword>
<organism evidence="1 2">
    <name type="scientific">Mariniblastus fucicola</name>
    <dbReference type="NCBI Taxonomy" id="980251"/>
    <lineage>
        <taxon>Bacteria</taxon>
        <taxon>Pseudomonadati</taxon>
        <taxon>Planctomycetota</taxon>
        <taxon>Planctomycetia</taxon>
        <taxon>Pirellulales</taxon>
        <taxon>Pirellulaceae</taxon>
        <taxon>Mariniblastus</taxon>
    </lineage>
</organism>
<evidence type="ECO:0000313" key="2">
    <source>
        <dbReference type="Proteomes" id="UP000322214"/>
    </source>
</evidence>
<accession>A0A5B9PIL1</accession>
<evidence type="ECO:0000313" key="1">
    <source>
        <dbReference type="EMBL" id="QEG25080.1"/>
    </source>
</evidence>
<reference evidence="1 2" key="1">
    <citation type="submission" date="2019-08" db="EMBL/GenBank/DDBJ databases">
        <title>Deep-cultivation of Planctomycetes and their phenomic and genomic characterization uncovers novel biology.</title>
        <authorList>
            <person name="Wiegand S."/>
            <person name="Jogler M."/>
            <person name="Boedeker C."/>
            <person name="Pinto D."/>
            <person name="Vollmers J."/>
            <person name="Rivas-Marin E."/>
            <person name="Kohn T."/>
            <person name="Peeters S.H."/>
            <person name="Heuer A."/>
            <person name="Rast P."/>
            <person name="Oberbeckmann S."/>
            <person name="Bunk B."/>
            <person name="Jeske O."/>
            <person name="Meyerdierks A."/>
            <person name="Storesund J.E."/>
            <person name="Kallscheuer N."/>
            <person name="Luecker S."/>
            <person name="Lage O.M."/>
            <person name="Pohl T."/>
            <person name="Merkel B.J."/>
            <person name="Hornburger P."/>
            <person name="Mueller R.-W."/>
            <person name="Bruemmer F."/>
            <person name="Labrenz M."/>
            <person name="Spormann A.M."/>
            <person name="Op den Camp H."/>
            <person name="Overmann J."/>
            <person name="Amann R."/>
            <person name="Jetten M.S.M."/>
            <person name="Mascher T."/>
            <person name="Medema M.H."/>
            <person name="Devos D.P."/>
            <person name="Kaster A.-K."/>
            <person name="Ovreas L."/>
            <person name="Rohde M."/>
            <person name="Galperin M.Y."/>
            <person name="Jogler C."/>
        </authorList>
    </citation>
    <scope>NUCLEOTIDE SEQUENCE [LARGE SCALE GENOMIC DNA]</scope>
    <source>
        <strain evidence="1 2">FC18</strain>
    </source>
</reference>
<dbReference type="STRING" id="980251.GCA_001642875_01381"/>
<gene>
    <name evidence="1" type="ORF">MFFC18_50030</name>
</gene>
<dbReference type="KEGG" id="mff:MFFC18_50030"/>
<dbReference type="EMBL" id="CP042912">
    <property type="protein sequence ID" value="QEG25080.1"/>
    <property type="molecule type" value="Genomic_DNA"/>
</dbReference>